<accession>A0A1C6TSB2</accession>
<dbReference type="AlphaFoldDB" id="A0A1C6TSB2"/>
<protein>
    <submittedName>
        <fullName evidence="3">Uncharacterized protein</fullName>
    </submittedName>
</protein>
<feature type="transmembrane region" description="Helical" evidence="2">
    <location>
        <begin position="6"/>
        <end position="28"/>
    </location>
</feature>
<keyword evidence="2" id="KW-0472">Membrane</keyword>
<feature type="compositionally biased region" description="Pro residues" evidence="1">
    <location>
        <begin position="96"/>
        <end position="105"/>
    </location>
</feature>
<keyword evidence="2" id="KW-0812">Transmembrane</keyword>
<feature type="transmembrane region" description="Helical" evidence="2">
    <location>
        <begin position="40"/>
        <end position="59"/>
    </location>
</feature>
<reference evidence="4" key="1">
    <citation type="submission" date="2016-06" db="EMBL/GenBank/DDBJ databases">
        <authorList>
            <person name="Varghese N."/>
            <person name="Submissions Spin"/>
        </authorList>
    </citation>
    <scope>NUCLEOTIDE SEQUENCE [LARGE SCALE GENOMIC DNA]</scope>
    <source>
        <strain evidence="4">DSM 44814</strain>
    </source>
</reference>
<dbReference type="RefSeq" id="WP_091113362.1">
    <property type="nucleotide sequence ID" value="NZ_FMHY01000002.1"/>
</dbReference>
<keyword evidence="2" id="KW-1133">Transmembrane helix</keyword>
<dbReference type="EMBL" id="FMHY01000002">
    <property type="protein sequence ID" value="SCL44539.1"/>
    <property type="molecule type" value="Genomic_DNA"/>
</dbReference>
<proteinExistence type="predicted"/>
<feature type="region of interest" description="Disordered" evidence="1">
    <location>
        <begin position="89"/>
        <end position="113"/>
    </location>
</feature>
<evidence type="ECO:0000256" key="2">
    <source>
        <dbReference type="SAM" id="Phobius"/>
    </source>
</evidence>
<sequence length="113" mass="12077">MSRETWVLVVLAALVALATLVGAVLLAVRVIRARRLLGTLGAGGKVAFYGALIYAILPVDLLPDPIYLDDMGVLAGALFYLGRLAARRRAERPGPPDRAPVPPGPDRLRRPLS</sequence>
<dbReference type="Proteomes" id="UP000199696">
    <property type="component" value="Unassembled WGS sequence"/>
</dbReference>
<organism evidence="3 4">
    <name type="scientific">Micromonospora eburnea</name>
    <dbReference type="NCBI Taxonomy" id="227316"/>
    <lineage>
        <taxon>Bacteria</taxon>
        <taxon>Bacillati</taxon>
        <taxon>Actinomycetota</taxon>
        <taxon>Actinomycetes</taxon>
        <taxon>Micromonosporales</taxon>
        <taxon>Micromonosporaceae</taxon>
        <taxon>Micromonospora</taxon>
    </lineage>
</organism>
<evidence type="ECO:0000256" key="1">
    <source>
        <dbReference type="SAM" id="MobiDB-lite"/>
    </source>
</evidence>
<evidence type="ECO:0000313" key="4">
    <source>
        <dbReference type="Proteomes" id="UP000199696"/>
    </source>
</evidence>
<evidence type="ECO:0000313" key="3">
    <source>
        <dbReference type="EMBL" id="SCL44539.1"/>
    </source>
</evidence>
<name>A0A1C6TSB2_9ACTN</name>
<gene>
    <name evidence="3" type="ORF">GA0070604_0452</name>
</gene>
<feature type="transmembrane region" description="Helical" evidence="2">
    <location>
        <begin position="65"/>
        <end position="82"/>
    </location>
</feature>
<keyword evidence="4" id="KW-1185">Reference proteome</keyword>